<keyword evidence="1" id="KW-0489">Methyltransferase</keyword>
<dbReference type="EMBL" id="CAFBOL010000033">
    <property type="protein sequence ID" value="CAB4990337.1"/>
    <property type="molecule type" value="Genomic_DNA"/>
</dbReference>
<dbReference type="InterPro" id="IPR016718">
    <property type="entry name" value="rRNA_m1G-MeTrfase_A_prd"/>
</dbReference>
<dbReference type="InterPro" id="IPR051052">
    <property type="entry name" value="Diverse_substrate_MTase"/>
</dbReference>
<feature type="domain" description="Methyltransferase" evidence="4">
    <location>
        <begin position="98"/>
        <end position="182"/>
    </location>
</feature>
<dbReference type="Gene3D" id="3.40.50.150">
    <property type="entry name" value="Vaccinia Virus protein VP39"/>
    <property type="match status" value="1"/>
</dbReference>
<evidence type="ECO:0000313" key="10">
    <source>
        <dbReference type="EMBL" id="CAB4918143.1"/>
    </source>
</evidence>
<dbReference type="InterPro" id="IPR041698">
    <property type="entry name" value="Methyltransf_25"/>
</dbReference>
<name>A0A6J6ZL13_9ZZZZ</name>
<reference evidence="8" key="1">
    <citation type="submission" date="2020-05" db="EMBL/GenBank/DDBJ databases">
        <authorList>
            <person name="Chiriac C."/>
            <person name="Salcher M."/>
            <person name="Ghai R."/>
            <person name="Kavagutti S V."/>
        </authorList>
    </citation>
    <scope>NUCLEOTIDE SEQUENCE</scope>
</reference>
<sequence>MVRARGRRAAVNQVLACPHCSRALDLTDAGATCANGHSFDRGRGGYLHLLVGGRLSPTVTSGDTPDALAARRRFLTAGHYAPIARALAEAVGIPPGPVLDVGCGEGWYLAQLSHEQAAPGERFGLDVSKAAVQMAARAHPDTQYVVGTAYRLPVLDHSVGAVISVFAPHPFDEFARVLRPGGRWVTATPGPRHLQEMRPVPQGESALKTAERLARRSEPPPEASSAVHVEFTLELSDGDARDLFLMTPIRWQSGARVADAHVEASASATVDVWVSTSEPIAK</sequence>
<evidence type="ECO:0000313" key="11">
    <source>
        <dbReference type="EMBL" id="CAB4990337.1"/>
    </source>
</evidence>
<dbReference type="Pfam" id="PF21302">
    <property type="entry name" value="Zn_ribbon_RlmA"/>
    <property type="match status" value="1"/>
</dbReference>
<evidence type="ECO:0000256" key="2">
    <source>
        <dbReference type="ARBA" id="ARBA00022679"/>
    </source>
</evidence>
<dbReference type="CDD" id="cd02440">
    <property type="entry name" value="AdoMet_MTases"/>
    <property type="match status" value="1"/>
</dbReference>
<dbReference type="PANTHER" id="PTHR44942:SF4">
    <property type="entry name" value="METHYLTRANSFERASE TYPE 11 DOMAIN-CONTAINING PROTEIN"/>
    <property type="match status" value="1"/>
</dbReference>
<dbReference type="GO" id="GO:0008168">
    <property type="term" value="F:methyltransferase activity"/>
    <property type="evidence" value="ECO:0007669"/>
    <property type="project" value="UniProtKB-KW"/>
</dbReference>
<evidence type="ECO:0000256" key="3">
    <source>
        <dbReference type="SAM" id="MobiDB-lite"/>
    </source>
</evidence>
<evidence type="ECO:0000313" key="8">
    <source>
        <dbReference type="EMBL" id="CAB4818007.1"/>
    </source>
</evidence>
<dbReference type="Pfam" id="PF13649">
    <property type="entry name" value="Methyltransf_25"/>
    <property type="match status" value="1"/>
</dbReference>
<dbReference type="EMBL" id="CAESGF010000003">
    <property type="protein sequence ID" value="CAB4362850.1"/>
    <property type="molecule type" value="Genomic_DNA"/>
</dbReference>
<dbReference type="EMBL" id="CAFAAV010000079">
    <property type="protein sequence ID" value="CAB4818007.1"/>
    <property type="molecule type" value="Genomic_DNA"/>
</dbReference>
<evidence type="ECO:0000313" key="9">
    <source>
        <dbReference type="EMBL" id="CAB4848867.1"/>
    </source>
</evidence>
<evidence type="ECO:0000259" key="4">
    <source>
        <dbReference type="Pfam" id="PF13649"/>
    </source>
</evidence>
<dbReference type="SUPFAM" id="SSF53335">
    <property type="entry name" value="S-adenosyl-L-methionine-dependent methyltransferases"/>
    <property type="match status" value="1"/>
</dbReference>
<evidence type="ECO:0000313" key="6">
    <source>
        <dbReference type="EMBL" id="CAB4362850.1"/>
    </source>
</evidence>
<evidence type="ECO:0000256" key="1">
    <source>
        <dbReference type="ARBA" id="ARBA00022603"/>
    </source>
</evidence>
<dbReference type="InterPro" id="IPR048647">
    <property type="entry name" value="RlmA_N"/>
</dbReference>
<evidence type="ECO:0000259" key="5">
    <source>
        <dbReference type="Pfam" id="PF21302"/>
    </source>
</evidence>
<feature type="domain" description="23S rRNA (guanine(745)-N(1))-methyltransferase N-terminal" evidence="5">
    <location>
        <begin position="16"/>
        <end position="50"/>
    </location>
</feature>
<keyword evidence="2" id="KW-0808">Transferase</keyword>
<feature type="compositionally biased region" description="Basic and acidic residues" evidence="3">
    <location>
        <begin position="209"/>
        <end position="219"/>
    </location>
</feature>
<dbReference type="PANTHER" id="PTHR44942">
    <property type="entry name" value="METHYLTRANSF_11 DOMAIN-CONTAINING PROTEIN"/>
    <property type="match status" value="1"/>
</dbReference>
<dbReference type="EMBL" id="CAFBMT010000003">
    <property type="protein sequence ID" value="CAB4918143.1"/>
    <property type="molecule type" value="Genomic_DNA"/>
</dbReference>
<proteinExistence type="predicted"/>
<dbReference type="InterPro" id="IPR029063">
    <property type="entry name" value="SAM-dependent_MTases_sf"/>
</dbReference>
<gene>
    <name evidence="7" type="ORF">UFOPK2656_00638</name>
    <name evidence="8" type="ORF">UFOPK3099_01217</name>
    <name evidence="9" type="ORF">UFOPK3267_00797</name>
    <name evidence="10" type="ORF">UFOPK3651_00676</name>
    <name evidence="11" type="ORF">UFOPK3931_01427</name>
    <name evidence="6" type="ORF">UFOPK4189_00636</name>
</gene>
<dbReference type="EMBL" id="CAFBIY010000031">
    <property type="protein sequence ID" value="CAB4848867.1"/>
    <property type="molecule type" value="Genomic_DNA"/>
</dbReference>
<feature type="region of interest" description="Disordered" evidence="3">
    <location>
        <begin position="188"/>
        <end position="226"/>
    </location>
</feature>
<dbReference type="GO" id="GO:0032259">
    <property type="term" value="P:methylation"/>
    <property type="evidence" value="ECO:0007669"/>
    <property type="project" value="UniProtKB-KW"/>
</dbReference>
<evidence type="ECO:0000313" key="7">
    <source>
        <dbReference type="EMBL" id="CAB4710489.1"/>
    </source>
</evidence>
<dbReference type="PIRSF" id="PIRSF018249">
    <property type="entry name" value="MyrA_prd"/>
    <property type="match status" value="1"/>
</dbReference>
<accession>A0A6J6ZL13</accession>
<organism evidence="8">
    <name type="scientific">freshwater metagenome</name>
    <dbReference type="NCBI Taxonomy" id="449393"/>
    <lineage>
        <taxon>unclassified sequences</taxon>
        <taxon>metagenomes</taxon>
        <taxon>ecological metagenomes</taxon>
    </lineage>
</organism>
<dbReference type="AlphaFoldDB" id="A0A6J6ZL13"/>
<protein>
    <submittedName>
        <fullName evidence="8">Unannotated protein</fullName>
    </submittedName>
</protein>
<dbReference type="EMBL" id="CAEZYF010000003">
    <property type="protein sequence ID" value="CAB4710489.1"/>
    <property type="molecule type" value="Genomic_DNA"/>
</dbReference>